<sequence length="472" mass="49314">MPAEHETTTTTPHKTVAPTKTTGSVRTTTTGARTTTTTRANSRSITASITGSTTTRTPTPTISPVPEAGGLSGAAIGGMAAGGAAIVAIIGLLCYKRRKRAAVGDSTTAAAAKKKDAEAMAELGGAYTGPSKAISGPMALAPPADGDPAPAYRPEAQFREQQQFRPGMREELLAQPGSALHNTMSKTPTSPGAPPRPPAPPSHQNNNQVNNNNQGNQANPDNSRPPLQKQHSHPGSDGYYDDVNDYYGDESMSVVPDQSMGAQRSAPQPRNLTQGNLTPTPVSLAATAAAAAATGGMGPHSSPSKKVKPDSPRSSYSSEGGESAYLTLEQAQQAHNNKMMGHKESISSVDMLLERSSPNAVGQYQNQGPNSPYGSNGISNNNLAPPARSPMPPMSPDPYAESAYSDYPDDRSMTPNAYRPPPPSGGGSPYGGYQQQQQQPYNGQQQQGGNGYKQPPSPARDSDYNQGPYGRY</sequence>
<dbReference type="PANTHER" id="PTHR15549">
    <property type="entry name" value="PAIRED IMMUNOGLOBULIN-LIKE TYPE 2 RECEPTOR"/>
    <property type="match status" value="1"/>
</dbReference>
<feature type="compositionally biased region" description="Low complexity" evidence="5">
    <location>
        <begin position="8"/>
        <end position="64"/>
    </location>
</feature>
<dbReference type="GO" id="GO:0016020">
    <property type="term" value="C:membrane"/>
    <property type="evidence" value="ECO:0007669"/>
    <property type="project" value="UniProtKB-SubCell"/>
</dbReference>
<evidence type="ECO:0000256" key="4">
    <source>
        <dbReference type="ARBA" id="ARBA00023136"/>
    </source>
</evidence>
<evidence type="ECO:0000256" key="1">
    <source>
        <dbReference type="ARBA" id="ARBA00004167"/>
    </source>
</evidence>
<evidence type="ECO:0000256" key="5">
    <source>
        <dbReference type="SAM" id="MobiDB-lite"/>
    </source>
</evidence>
<feature type="compositionally biased region" description="Acidic residues" evidence="5">
    <location>
        <begin position="239"/>
        <end position="248"/>
    </location>
</feature>
<name>A0A9P8BR35_9FUNG</name>
<dbReference type="OrthoDB" id="2447125at2759"/>
<dbReference type="InterPro" id="IPR051694">
    <property type="entry name" value="Immunoregulatory_rcpt-like"/>
</dbReference>
<feature type="compositionally biased region" description="Low complexity" evidence="5">
    <location>
        <begin position="312"/>
        <end position="325"/>
    </location>
</feature>
<dbReference type="PANTHER" id="PTHR15549:SF33">
    <property type="entry name" value="MEMBRANE PROTEIN WSC4, PUTATIVE (AFU_ORTHOLOGUE AFUA_5G09020)-RELATED"/>
    <property type="match status" value="1"/>
</dbReference>
<protein>
    <submittedName>
        <fullName evidence="7">Uncharacterized protein</fullName>
    </submittedName>
</protein>
<reference evidence="7" key="1">
    <citation type="submission" date="2021-06" db="EMBL/GenBank/DDBJ databases">
        <title>Genome Sequence of Mortierella hyaline Strain SCG-10, a Cold-Adapted, Nitrate-Reducing Fungus Isolated from Soil in Minnesota, USA.</title>
        <authorList>
            <person name="Aldossari N."/>
        </authorList>
    </citation>
    <scope>NUCLEOTIDE SEQUENCE</scope>
    <source>
        <strain evidence="7">SCG-10</strain>
    </source>
</reference>
<feature type="region of interest" description="Disordered" evidence="5">
    <location>
        <begin position="180"/>
        <end position="472"/>
    </location>
</feature>
<keyword evidence="3 6" id="KW-1133">Transmembrane helix</keyword>
<keyword evidence="8" id="KW-1185">Reference proteome</keyword>
<dbReference type="AlphaFoldDB" id="A0A9P8BR35"/>
<evidence type="ECO:0000256" key="3">
    <source>
        <dbReference type="ARBA" id="ARBA00022989"/>
    </source>
</evidence>
<comment type="subcellular location">
    <subcellularLocation>
        <location evidence="1">Membrane</location>
        <topology evidence="1">Single-pass membrane protein</topology>
    </subcellularLocation>
</comment>
<evidence type="ECO:0000256" key="2">
    <source>
        <dbReference type="ARBA" id="ARBA00022692"/>
    </source>
</evidence>
<proteinExistence type="predicted"/>
<dbReference type="EMBL" id="JAHRHY010000011">
    <property type="protein sequence ID" value="KAG9065559.1"/>
    <property type="molecule type" value="Genomic_DNA"/>
</dbReference>
<feature type="compositionally biased region" description="Polar residues" evidence="5">
    <location>
        <begin position="260"/>
        <end position="281"/>
    </location>
</feature>
<gene>
    <name evidence="7" type="ORF">KI688_001847</name>
</gene>
<comment type="caution">
    <text evidence="7">The sequence shown here is derived from an EMBL/GenBank/DDBJ whole genome shotgun (WGS) entry which is preliminary data.</text>
</comment>
<evidence type="ECO:0000313" key="8">
    <source>
        <dbReference type="Proteomes" id="UP000707451"/>
    </source>
</evidence>
<keyword evidence="4 6" id="KW-0472">Membrane</keyword>
<evidence type="ECO:0000313" key="7">
    <source>
        <dbReference type="EMBL" id="KAG9065559.1"/>
    </source>
</evidence>
<feature type="region of interest" description="Disordered" evidence="5">
    <location>
        <begin position="1"/>
        <end position="66"/>
    </location>
</feature>
<evidence type="ECO:0000256" key="6">
    <source>
        <dbReference type="SAM" id="Phobius"/>
    </source>
</evidence>
<feature type="compositionally biased region" description="Pro residues" evidence="5">
    <location>
        <begin position="191"/>
        <end position="201"/>
    </location>
</feature>
<feature type="compositionally biased region" description="Low complexity" evidence="5">
    <location>
        <begin position="285"/>
        <end position="294"/>
    </location>
</feature>
<accession>A0A9P8BR35</accession>
<keyword evidence="2 6" id="KW-0812">Transmembrane</keyword>
<feature type="compositionally biased region" description="Polar residues" evidence="5">
    <location>
        <begin position="356"/>
        <end position="383"/>
    </location>
</feature>
<feature type="compositionally biased region" description="Pro residues" evidence="5">
    <location>
        <begin position="387"/>
        <end position="396"/>
    </location>
</feature>
<feature type="transmembrane region" description="Helical" evidence="6">
    <location>
        <begin position="74"/>
        <end position="95"/>
    </location>
</feature>
<feature type="compositionally biased region" description="Low complexity" evidence="5">
    <location>
        <begin position="202"/>
        <end position="222"/>
    </location>
</feature>
<feature type="compositionally biased region" description="Low complexity" evidence="5">
    <location>
        <begin position="431"/>
        <end position="445"/>
    </location>
</feature>
<dbReference type="Proteomes" id="UP000707451">
    <property type="component" value="Unassembled WGS sequence"/>
</dbReference>
<organism evidence="7 8">
    <name type="scientific">Linnemannia hyalina</name>
    <dbReference type="NCBI Taxonomy" id="64524"/>
    <lineage>
        <taxon>Eukaryota</taxon>
        <taxon>Fungi</taxon>
        <taxon>Fungi incertae sedis</taxon>
        <taxon>Mucoromycota</taxon>
        <taxon>Mortierellomycotina</taxon>
        <taxon>Mortierellomycetes</taxon>
        <taxon>Mortierellales</taxon>
        <taxon>Mortierellaceae</taxon>
        <taxon>Linnemannia</taxon>
    </lineage>
</organism>
<dbReference type="GO" id="GO:0071944">
    <property type="term" value="C:cell periphery"/>
    <property type="evidence" value="ECO:0007669"/>
    <property type="project" value="UniProtKB-ARBA"/>
</dbReference>